<gene>
    <name evidence="3" type="ORF">ET475_01145</name>
</gene>
<dbReference type="Proteomes" id="UP000293995">
    <property type="component" value="Chromosome"/>
</dbReference>
<dbReference type="KEGG" id="mprt:ET475_01145"/>
<feature type="domain" description="LytR/CpsA/Psr regulator C-terminal" evidence="2">
    <location>
        <begin position="86"/>
        <end position="178"/>
    </location>
</feature>
<protein>
    <submittedName>
        <fullName evidence="3">LytR family transcriptional regulator</fullName>
    </submittedName>
</protein>
<evidence type="ECO:0000313" key="4">
    <source>
        <dbReference type="Proteomes" id="UP000293995"/>
    </source>
</evidence>
<keyword evidence="1" id="KW-0472">Membrane</keyword>
<dbReference type="AlphaFoldDB" id="A0A4P6E9Q1"/>
<proteinExistence type="predicted"/>
<dbReference type="InterPro" id="IPR027381">
    <property type="entry name" value="LytR/CpsA/Psr_C"/>
</dbReference>
<dbReference type="RefSeq" id="WP_129385247.1">
    <property type="nucleotide sequence ID" value="NZ_CP035494.1"/>
</dbReference>
<dbReference type="Pfam" id="PF13399">
    <property type="entry name" value="LytR_C"/>
    <property type="match status" value="1"/>
</dbReference>
<keyword evidence="4" id="KW-1185">Reference proteome</keyword>
<evidence type="ECO:0000313" key="3">
    <source>
        <dbReference type="EMBL" id="QAY58745.1"/>
    </source>
</evidence>
<reference evidence="3 4" key="1">
    <citation type="submission" date="2019-01" db="EMBL/GenBank/DDBJ databases">
        <title>Genome sequencing of strain DFW100M-13.</title>
        <authorList>
            <person name="Heo J."/>
            <person name="Kim S.-J."/>
            <person name="Kim J.-S."/>
            <person name="Hong S.-B."/>
            <person name="Kwon S.-W."/>
        </authorList>
    </citation>
    <scope>NUCLEOTIDE SEQUENCE [LARGE SCALE GENOMIC DNA]</scope>
    <source>
        <strain evidence="3 4">DFW100M-13</strain>
    </source>
</reference>
<keyword evidence="1" id="KW-0812">Transmembrane</keyword>
<organism evidence="3 4">
    <name type="scientific">Microbacterium protaetiae</name>
    <dbReference type="NCBI Taxonomy" id="2509458"/>
    <lineage>
        <taxon>Bacteria</taxon>
        <taxon>Bacillati</taxon>
        <taxon>Actinomycetota</taxon>
        <taxon>Actinomycetes</taxon>
        <taxon>Micrococcales</taxon>
        <taxon>Microbacteriaceae</taxon>
        <taxon>Microbacterium</taxon>
    </lineage>
</organism>
<dbReference type="EMBL" id="CP035494">
    <property type="protein sequence ID" value="QAY58745.1"/>
    <property type="molecule type" value="Genomic_DNA"/>
</dbReference>
<dbReference type="Gene3D" id="3.30.70.2390">
    <property type="match status" value="1"/>
</dbReference>
<keyword evidence="1" id="KW-1133">Transmembrane helix</keyword>
<sequence>MPKPSYPRDRFDDAPVEVDRVGAHRAENPHLRAGVIVIWAAVTTVVLIAVGVVGTLALTGRFGTPAAGPTTAAPTTSVTPVIDTSFTVLILNATGESGQATVAQDAVVRAGWDVADVLPSEAGSTYPTTTVYYADAADQAAAAGLAKIVGASSVVLDDQYQSTTDAKGKQLTVVLGTDLVAPSGSPTP</sequence>
<feature type="transmembrane region" description="Helical" evidence="1">
    <location>
        <begin position="36"/>
        <end position="58"/>
    </location>
</feature>
<evidence type="ECO:0000259" key="2">
    <source>
        <dbReference type="Pfam" id="PF13399"/>
    </source>
</evidence>
<accession>A0A4P6E9Q1</accession>
<evidence type="ECO:0000256" key="1">
    <source>
        <dbReference type="SAM" id="Phobius"/>
    </source>
</evidence>
<dbReference type="OrthoDB" id="5125199at2"/>
<name>A0A4P6E9Q1_9MICO</name>